<proteinExistence type="predicted"/>
<name>A0A0A8ZXI7_ARUDO</name>
<protein>
    <submittedName>
        <fullName evidence="1">Uncharacterized protein</fullName>
    </submittedName>
</protein>
<dbReference type="AlphaFoldDB" id="A0A0A8ZXI7"/>
<reference evidence="1" key="1">
    <citation type="submission" date="2014-09" db="EMBL/GenBank/DDBJ databases">
        <authorList>
            <person name="Magalhaes I.L.F."/>
            <person name="Oliveira U."/>
            <person name="Santos F.R."/>
            <person name="Vidigal T.H.D.A."/>
            <person name="Brescovit A.D."/>
            <person name="Santos A.J."/>
        </authorList>
    </citation>
    <scope>NUCLEOTIDE SEQUENCE</scope>
    <source>
        <tissue evidence="1">Shoot tissue taken approximately 20 cm above the soil surface</tissue>
    </source>
</reference>
<organism evidence="1">
    <name type="scientific">Arundo donax</name>
    <name type="common">Giant reed</name>
    <name type="synonym">Donax arundinaceus</name>
    <dbReference type="NCBI Taxonomy" id="35708"/>
    <lineage>
        <taxon>Eukaryota</taxon>
        <taxon>Viridiplantae</taxon>
        <taxon>Streptophyta</taxon>
        <taxon>Embryophyta</taxon>
        <taxon>Tracheophyta</taxon>
        <taxon>Spermatophyta</taxon>
        <taxon>Magnoliopsida</taxon>
        <taxon>Liliopsida</taxon>
        <taxon>Poales</taxon>
        <taxon>Poaceae</taxon>
        <taxon>PACMAD clade</taxon>
        <taxon>Arundinoideae</taxon>
        <taxon>Arundineae</taxon>
        <taxon>Arundo</taxon>
    </lineage>
</organism>
<sequence length="27" mass="3250">MGREIISNSQNSKFEYFDQYFLTQVTC</sequence>
<accession>A0A0A8ZXI7</accession>
<evidence type="ECO:0000313" key="1">
    <source>
        <dbReference type="EMBL" id="JAD44069.1"/>
    </source>
</evidence>
<dbReference type="EMBL" id="GBRH01253826">
    <property type="protein sequence ID" value="JAD44069.1"/>
    <property type="molecule type" value="Transcribed_RNA"/>
</dbReference>
<reference evidence="1" key="2">
    <citation type="journal article" date="2015" name="Data Brief">
        <title>Shoot transcriptome of the giant reed, Arundo donax.</title>
        <authorList>
            <person name="Barrero R.A."/>
            <person name="Guerrero F.D."/>
            <person name="Moolhuijzen P."/>
            <person name="Goolsby J.A."/>
            <person name="Tidwell J."/>
            <person name="Bellgard S.E."/>
            <person name="Bellgard M.I."/>
        </authorList>
    </citation>
    <scope>NUCLEOTIDE SEQUENCE</scope>
    <source>
        <tissue evidence="1">Shoot tissue taken approximately 20 cm above the soil surface</tissue>
    </source>
</reference>